<comment type="subcellular location">
    <subcellularLocation>
        <location evidence="1">Membrane</location>
        <topology evidence="1">Multi-pass membrane protein</topology>
    </subcellularLocation>
</comment>
<keyword evidence="4 5" id="KW-0472">Membrane</keyword>
<organism evidence="6 8">
    <name type="scientific">Rotaria sordida</name>
    <dbReference type="NCBI Taxonomy" id="392033"/>
    <lineage>
        <taxon>Eukaryota</taxon>
        <taxon>Metazoa</taxon>
        <taxon>Spiralia</taxon>
        <taxon>Gnathifera</taxon>
        <taxon>Rotifera</taxon>
        <taxon>Eurotatoria</taxon>
        <taxon>Bdelloidea</taxon>
        <taxon>Philodinida</taxon>
        <taxon>Philodinidae</taxon>
        <taxon>Rotaria</taxon>
    </lineage>
</organism>
<feature type="transmembrane region" description="Helical" evidence="5">
    <location>
        <begin position="12"/>
        <end position="36"/>
    </location>
</feature>
<reference evidence="6" key="1">
    <citation type="submission" date="2021-02" db="EMBL/GenBank/DDBJ databases">
        <authorList>
            <person name="Nowell W R."/>
        </authorList>
    </citation>
    <scope>NUCLEOTIDE SEQUENCE</scope>
</reference>
<gene>
    <name evidence="7" type="ORF">JBS370_LOCUS12613</name>
    <name evidence="6" type="ORF">ZHD862_LOCUS7918</name>
</gene>
<keyword evidence="3 5" id="KW-1133">Transmembrane helix</keyword>
<evidence type="ECO:0000256" key="5">
    <source>
        <dbReference type="SAM" id="Phobius"/>
    </source>
</evidence>
<accession>A0A814AAL0</accession>
<dbReference type="SUPFAM" id="SSF48652">
    <property type="entry name" value="Tetraspanin"/>
    <property type="match status" value="1"/>
</dbReference>
<dbReference type="CDD" id="cd03127">
    <property type="entry name" value="tetraspanin_LEL"/>
    <property type="match status" value="1"/>
</dbReference>
<keyword evidence="2 5" id="KW-0812">Transmembrane</keyword>
<evidence type="ECO:0000256" key="3">
    <source>
        <dbReference type="ARBA" id="ARBA00022989"/>
    </source>
</evidence>
<dbReference type="Proteomes" id="UP000663836">
    <property type="component" value="Unassembled WGS sequence"/>
</dbReference>
<dbReference type="Gene3D" id="1.10.1450.10">
    <property type="entry name" value="Tetraspanin"/>
    <property type="match status" value="1"/>
</dbReference>
<evidence type="ECO:0000256" key="4">
    <source>
        <dbReference type="ARBA" id="ARBA00023136"/>
    </source>
</evidence>
<evidence type="ECO:0000313" key="6">
    <source>
        <dbReference type="EMBL" id="CAF0911558.1"/>
    </source>
</evidence>
<name>A0A814AAL0_9BILA</name>
<protein>
    <recommendedName>
        <fullName evidence="9">Tetraspanin</fullName>
    </recommendedName>
</protein>
<dbReference type="GO" id="GO:0016020">
    <property type="term" value="C:membrane"/>
    <property type="evidence" value="ECO:0007669"/>
    <property type="project" value="UniProtKB-SubCell"/>
</dbReference>
<dbReference type="EMBL" id="CAJOBD010001037">
    <property type="protein sequence ID" value="CAF3751858.1"/>
    <property type="molecule type" value="Genomic_DNA"/>
</dbReference>
<dbReference type="EMBL" id="CAJNOT010000248">
    <property type="protein sequence ID" value="CAF0911558.1"/>
    <property type="molecule type" value="Genomic_DNA"/>
</dbReference>
<proteinExistence type="predicted"/>
<dbReference type="Proteomes" id="UP000663864">
    <property type="component" value="Unassembled WGS sequence"/>
</dbReference>
<feature type="transmembrane region" description="Helical" evidence="5">
    <location>
        <begin position="57"/>
        <end position="79"/>
    </location>
</feature>
<dbReference type="AlphaFoldDB" id="A0A814AAL0"/>
<feature type="transmembrane region" description="Helical" evidence="5">
    <location>
        <begin position="225"/>
        <end position="248"/>
    </location>
</feature>
<evidence type="ECO:0000256" key="2">
    <source>
        <dbReference type="ARBA" id="ARBA00022692"/>
    </source>
</evidence>
<evidence type="ECO:0008006" key="9">
    <source>
        <dbReference type="Google" id="ProtNLM"/>
    </source>
</evidence>
<dbReference type="InterPro" id="IPR008952">
    <property type="entry name" value="Tetraspanin_EC2_sf"/>
</dbReference>
<evidence type="ECO:0000256" key="1">
    <source>
        <dbReference type="ARBA" id="ARBA00004141"/>
    </source>
</evidence>
<feature type="transmembrane region" description="Helical" evidence="5">
    <location>
        <begin position="91"/>
        <end position="113"/>
    </location>
</feature>
<evidence type="ECO:0000313" key="7">
    <source>
        <dbReference type="EMBL" id="CAF3751858.1"/>
    </source>
</evidence>
<evidence type="ECO:0000313" key="8">
    <source>
        <dbReference type="Proteomes" id="UP000663864"/>
    </source>
</evidence>
<dbReference type="Pfam" id="PF00335">
    <property type="entry name" value="Tetraspanin"/>
    <property type="match status" value="1"/>
</dbReference>
<comment type="caution">
    <text evidence="6">The sequence shown here is derived from an EMBL/GenBank/DDBJ whole genome shotgun (WGS) entry which is preliminary data.</text>
</comment>
<sequence length="303" mass="35140">MDRFIFNLTKLLFYILSILTIILAITVFVLSILTIQRITINNHKKYAPEKSNIIHDFYFLISICISGSILIIFISLYGINAVYFESKIFLIIHGLLLLLIHSSSLLIASAIFFDEKQIGAPASLFFKAHYDYALLTYSYQPIHNKSLSYNDLYYYGNFSSIINITFDSILDRVHKRLHCCGLMGTSDFAKLHIPIPPSCFNDNGIAYESSCLYKFRLESVYKSQIFAICIYIMGILTLVSFIIDLILLREFLQDQLLEHVIERLINFSNIIEPMNETKSQQQYQSLKPRVHQYIIDYLLENTM</sequence>
<dbReference type="InterPro" id="IPR018499">
    <property type="entry name" value="Tetraspanin/Peripherin"/>
</dbReference>